<keyword evidence="3" id="KW-1185">Reference proteome</keyword>
<feature type="non-terminal residue" evidence="2">
    <location>
        <position position="67"/>
    </location>
</feature>
<protein>
    <submittedName>
        <fullName evidence="2">Uncharacterized protein</fullName>
    </submittedName>
</protein>
<sequence>MEEFSAYIVYDASLNAHAMGADRFRSSKTCKAIKPAPREIRRLNHTRFSYSPKIGKERSDRESDPDQ</sequence>
<proteinExistence type="predicted"/>
<name>A0A6H5GYP0_9HEMI</name>
<evidence type="ECO:0000313" key="3">
    <source>
        <dbReference type="Proteomes" id="UP000479000"/>
    </source>
</evidence>
<dbReference type="Proteomes" id="UP000479000">
    <property type="component" value="Unassembled WGS sequence"/>
</dbReference>
<evidence type="ECO:0000313" key="2">
    <source>
        <dbReference type="EMBL" id="CAB0008169.1"/>
    </source>
</evidence>
<organism evidence="2 3">
    <name type="scientific">Nesidiocoris tenuis</name>
    <dbReference type="NCBI Taxonomy" id="355587"/>
    <lineage>
        <taxon>Eukaryota</taxon>
        <taxon>Metazoa</taxon>
        <taxon>Ecdysozoa</taxon>
        <taxon>Arthropoda</taxon>
        <taxon>Hexapoda</taxon>
        <taxon>Insecta</taxon>
        <taxon>Pterygota</taxon>
        <taxon>Neoptera</taxon>
        <taxon>Paraneoptera</taxon>
        <taxon>Hemiptera</taxon>
        <taxon>Heteroptera</taxon>
        <taxon>Panheteroptera</taxon>
        <taxon>Cimicomorpha</taxon>
        <taxon>Miridae</taxon>
        <taxon>Dicyphina</taxon>
        <taxon>Nesidiocoris</taxon>
    </lineage>
</organism>
<gene>
    <name evidence="2" type="ORF">NTEN_LOCUS13415</name>
</gene>
<feature type="compositionally biased region" description="Basic and acidic residues" evidence="1">
    <location>
        <begin position="54"/>
        <end position="67"/>
    </location>
</feature>
<evidence type="ECO:0000256" key="1">
    <source>
        <dbReference type="SAM" id="MobiDB-lite"/>
    </source>
</evidence>
<reference evidence="2 3" key="1">
    <citation type="submission" date="2020-02" db="EMBL/GenBank/DDBJ databases">
        <authorList>
            <person name="Ferguson B K."/>
        </authorList>
    </citation>
    <scope>NUCLEOTIDE SEQUENCE [LARGE SCALE GENOMIC DNA]</scope>
</reference>
<accession>A0A6H5GYP0</accession>
<dbReference type="AlphaFoldDB" id="A0A6H5GYP0"/>
<dbReference type="EMBL" id="CADCXU010020207">
    <property type="protein sequence ID" value="CAB0008169.1"/>
    <property type="molecule type" value="Genomic_DNA"/>
</dbReference>
<feature type="region of interest" description="Disordered" evidence="1">
    <location>
        <begin position="45"/>
        <end position="67"/>
    </location>
</feature>